<dbReference type="AlphaFoldDB" id="A0A396JBG7"/>
<dbReference type="Gramene" id="rna8216">
    <property type="protein sequence ID" value="RHN72497.1"/>
    <property type="gene ID" value="gene8216"/>
</dbReference>
<name>A0A396JBG7_MEDTR</name>
<gene>
    <name evidence="2" type="ORF">MtrunA17_Chr2g0288311</name>
</gene>
<reference evidence="3" key="1">
    <citation type="journal article" date="2018" name="Nat. Plants">
        <title>Whole-genome landscape of Medicago truncatula symbiotic genes.</title>
        <authorList>
            <person name="Pecrix Y."/>
            <person name="Staton S.E."/>
            <person name="Sallet E."/>
            <person name="Lelandais-Briere C."/>
            <person name="Moreau S."/>
            <person name="Carrere S."/>
            <person name="Blein T."/>
            <person name="Jardinaud M.F."/>
            <person name="Latrasse D."/>
            <person name="Zouine M."/>
            <person name="Zahm M."/>
            <person name="Kreplak J."/>
            <person name="Mayjonade B."/>
            <person name="Satge C."/>
            <person name="Perez M."/>
            <person name="Cauet S."/>
            <person name="Marande W."/>
            <person name="Chantry-Darmon C."/>
            <person name="Lopez-Roques C."/>
            <person name="Bouchez O."/>
            <person name="Berard A."/>
            <person name="Debelle F."/>
            <person name="Munos S."/>
            <person name="Bendahmane A."/>
            <person name="Berges H."/>
            <person name="Niebel A."/>
            <person name="Buitink J."/>
            <person name="Frugier F."/>
            <person name="Benhamed M."/>
            <person name="Crespi M."/>
            <person name="Gouzy J."/>
            <person name="Gamas P."/>
        </authorList>
    </citation>
    <scope>NUCLEOTIDE SEQUENCE [LARGE SCALE GENOMIC DNA]</scope>
    <source>
        <strain evidence="3">cv. Jemalong A17</strain>
    </source>
</reference>
<evidence type="ECO:0000313" key="2">
    <source>
        <dbReference type="EMBL" id="RHN72497.1"/>
    </source>
</evidence>
<protein>
    <recommendedName>
        <fullName evidence="1">Disease resistance protein At4g27190-like leucine-rich repeats domain-containing protein</fullName>
    </recommendedName>
</protein>
<dbReference type="Pfam" id="PF23247">
    <property type="entry name" value="LRR_RPS2"/>
    <property type="match status" value="1"/>
</dbReference>
<evidence type="ECO:0000259" key="1">
    <source>
        <dbReference type="Pfam" id="PF23247"/>
    </source>
</evidence>
<accession>A0A396JBG7</accession>
<organism evidence="2 3">
    <name type="scientific">Medicago truncatula</name>
    <name type="common">Barrel medic</name>
    <name type="synonym">Medicago tribuloides</name>
    <dbReference type="NCBI Taxonomy" id="3880"/>
    <lineage>
        <taxon>Eukaryota</taxon>
        <taxon>Viridiplantae</taxon>
        <taxon>Streptophyta</taxon>
        <taxon>Embryophyta</taxon>
        <taxon>Tracheophyta</taxon>
        <taxon>Spermatophyta</taxon>
        <taxon>Magnoliopsida</taxon>
        <taxon>eudicotyledons</taxon>
        <taxon>Gunneridae</taxon>
        <taxon>Pentapetalae</taxon>
        <taxon>rosids</taxon>
        <taxon>fabids</taxon>
        <taxon>Fabales</taxon>
        <taxon>Fabaceae</taxon>
        <taxon>Papilionoideae</taxon>
        <taxon>50 kb inversion clade</taxon>
        <taxon>NPAAA clade</taxon>
        <taxon>Hologalegina</taxon>
        <taxon>IRL clade</taxon>
        <taxon>Trifolieae</taxon>
        <taxon>Medicago</taxon>
    </lineage>
</organism>
<dbReference type="Proteomes" id="UP000265566">
    <property type="component" value="Chromosome 2"/>
</dbReference>
<dbReference type="InterPro" id="IPR057135">
    <property type="entry name" value="At4g27190-like_LRR"/>
</dbReference>
<comment type="caution">
    <text evidence="2">The sequence shown here is derived from an EMBL/GenBank/DDBJ whole genome shotgun (WGS) entry which is preliminary data.</text>
</comment>
<dbReference type="EMBL" id="PSQE01000002">
    <property type="protein sequence ID" value="RHN72497.1"/>
    <property type="molecule type" value="Genomic_DNA"/>
</dbReference>
<sequence length="178" mass="20437">MWNILASECGSQKFGFPPKPYRINNHAIRKKLKIVFSTSIIRCLPHLLKMRIKECKELKNIIELDDLEDKKSSKTCFPKLGTLVVVKCIKLNHVFPISICKELPELNYLIIREAYELEEIFVSEGDDHKVEIPNLKVVIFENLPKLSLASASTADFIFDINGLYASKFGYGTHSIQYF</sequence>
<proteinExistence type="predicted"/>
<evidence type="ECO:0000313" key="3">
    <source>
        <dbReference type="Proteomes" id="UP000265566"/>
    </source>
</evidence>
<feature type="domain" description="Disease resistance protein At4g27190-like leucine-rich repeats" evidence="1">
    <location>
        <begin position="72"/>
        <end position="147"/>
    </location>
</feature>